<sequence length="481" mass="50245">MEAAAEALEELRQLPYAHKMAGVAACTLLQAAWLLRVASHASSPPARLLLTLPVLAANAAIPLAFKRDTEGVTVAFAGFMLAWLANFKSLALAAGRGPLAQQPWSVMQAWVLLVVPIVPASKRDAENPGPPLMLFLRWLLKAAVTAAVVFALLSEPPAFIRSCLYILGIYGMLGVVMDGPAALLLRPLRLQLAPHFRAPWESPSVAAFWGIHWNQAASNALRTTIYDVIVEQSFLGGGLADTYHCHPAKPTANGSAPDAAGASTANGTAPITARRRSTRLGGTAAENEAAGAAAGAAGSGAAAAGAGKPAAPAKAASAARRALQRRRLWGMAACFVASGIAHEIIFIYVTGHTTRWLSWQLFFSGQVALIAAERRLLAWLQQRGTMPRLLVRRAATLVCVFVCCVGLMLCAPMSRFGLAATAAQAAAGALQDATLAVLMATAHPLFFQPAEVAGVAALFAASMRESFAALAALPAQLLAVC</sequence>
<feature type="region of interest" description="Disordered" evidence="1">
    <location>
        <begin position="250"/>
        <end position="274"/>
    </location>
</feature>
<keyword evidence="4" id="KW-1185">Reference proteome</keyword>
<evidence type="ECO:0000313" key="4">
    <source>
        <dbReference type="Proteomes" id="UP000239899"/>
    </source>
</evidence>
<feature type="transmembrane region" description="Helical" evidence="2">
    <location>
        <begin position="159"/>
        <end position="185"/>
    </location>
</feature>
<comment type="caution">
    <text evidence="3">The sequence shown here is derived from an EMBL/GenBank/DDBJ whole genome shotgun (WGS) entry which is preliminary data.</text>
</comment>
<dbReference type="AlphaFoldDB" id="A0A2P6TCM2"/>
<dbReference type="STRING" id="3076.A0A2P6TCM2"/>
<dbReference type="InterPro" id="IPR044851">
    <property type="entry name" value="Wax_synthase"/>
</dbReference>
<feature type="transmembrane region" description="Helical" evidence="2">
    <location>
        <begin position="20"/>
        <end position="39"/>
    </location>
</feature>
<name>A0A2P6TCM2_CHLSO</name>
<feature type="transmembrane region" description="Helical" evidence="2">
    <location>
        <begin position="103"/>
        <end position="120"/>
    </location>
</feature>
<evidence type="ECO:0000256" key="2">
    <source>
        <dbReference type="SAM" id="Phobius"/>
    </source>
</evidence>
<organism evidence="3 4">
    <name type="scientific">Chlorella sorokiniana</name>
    <name type="common">Freshwater green alga</name>
    <dbReference type="NCBI Taxonomy" id="3076"/>
    <lineage>
        <taxon>Eukaryota</taxon>
        <taxon>Viridiplantae</taxon>
        <taxon>Chlorophyta</taxon>
        <taxon>core chlorophytes</taxon>
        <taxon>Trebouxiophyceae</taxon>
        <taxon>Chlorellales</taxon>
        <taxon>Chlorellaceae</taxon>
        <taxon>Chlorella clade</taxon>
        <taxon>Chlorella</taxon>
    </lineage>
</organism>
<evidence type="ECO:0000256" key="1">
    <source>
        <dbReference type="SAM" id="MobiDB-lite"/>
    </source>
</evidence>
<dbReference type="GO" id="GO:0006629">
    <property type="term" value="P:lipid metabolic process"/>
    <property type="evidence" value="ECO:0007669"/>
    <property type="project" value="InterPro"/>
</dbReference>
<dbReference type="GO" id="GO:0008374">
    <property type="term" value="F:O-acyltransferase activity"/>
    <property type="evidence" value="ECO:0007669"/>
    <property type="project" value="InterPro"/>
</dbReference>
<evidence type="ECO:0000313" key="3">
    <source>
        <dbReference type="EMBL" id="PRW20388.1"/>
    </source>
</evidence>
<accession>A0A2P6TCM2</accession>
<feature type="transmembrane region" description="Helical" evidence="2">
    <location>
        <begin position="394"/>
        <end position="414"/>
    </location>
</feature>
<proteinExistence type="predicted"/>
<protein>
    <submittedName>
        <fullName evidence="3">Acyl---sterol O-acyltransferase 1-like isoform A</fullName>
    </submittedName>
</protein>
<feature type="transmembrane region" description="Helical" evidence="2">
    <location>
        <begin position="132"/>
        <end position="153"/>
    </location>
</feature>
<feature type="transmembrane region" description="Helical" evidence="2">
    <location>
        <begin position="328"/>
        <end position="350"/>
    </location>
</feature>
<dbReference type="PANTHER" id="PTHR31595">
    <property type="entry name" value="LONG-CHAIN-ALCOHOL O-FATTY-ACYLTRANSFERASE 3-RELATED"/>
    <property type="match status" value="1"/>
</dbReference>
<keyword evidence="2" id="KW-1133">Transmembrane helix</keyword>
<keyword evidence="2" id="KW-0812">Transmembrane</keyword>
<reference evidence="3 4" key="1">
    <citation type="journal article" date="2018" name="Plant J.">
        <title>Genome sequences of Chlorella sorokiniana UTEX 1602 and Micractinium conductrix SAG 241.80: implications to maltose excretion by a green alga.</title>
        <authorList>
            <person name="Arriola M.B."/>
            <person name="Velmurugan N."/>
            <person name="Zhang Y."/>
            <person name="Plunkett M.H."/>
            <person name="Hondzo H."/>
            <person name="Barney B.M."/>
        </authorList>
    </citation>
    <scope>NUCLEOTIDE SEQUENCE [LARGE SCALE GENOMIC DNA]</scope>
    <source>
        <strain evidence="4">UTEX 1602</strain>
    </source>
</reference>
<dbReference type="EMBL" id="LHPG02000024">
    <property type="protein sequence ID" value="PRW20388.1"/>
    <property type="molecule type" value="Genomic_DNA"/>
</dbReference>
<feature type="transmembrane region" description="Helical" evidence="2">
    <location>
        <begin position="45"/>
        <end position="65"/>
    </location>
</feature>
<dbReference type="PANTHER" id="PTHR31595:SF57">
    <property type="entry name" value="OS04G0481900 PROTEIN"/>
    <property type="match status" value="1"/>
</dbReference>
<dbReference type="Proteomes" id="UP000239899">
    <property type="component" value="Unassembled WGS sequence"/>
</dbReference>
<gene>
    <name evidence="3" type="ORF">C2E21_9073</name>
</gene>
<dbReference type="OrthoDB" id="1077582at2759"/>
<feature type="transmembrane region" description="Helical" evidence="2">
    <location>
        <begin position="72"/>
        <end position="91"/>
    </location>
</feature>
<keyword evidence="2" id="KW-0472">Membrane</keyword>